<protein>
    <submittedName>
        <fullName evidence="1">Uncharacterized protein</fullName>
    </submittedName>
</protein>
<gene>
    <name evidence="1" type="ORF">CYMTET_44422</name>
</gene>
<evidence type="ECO:0000313" key="2">
    <source>
        <dbReference type="Proteomes" id="UP001190700"/>
    </source>
</evidence>
<keyword evidence="2" id="KW-1185">Reference proteome</keyword>
<proteinExistence type="predicted"/>
<reference evidence="1 2" key="1">
    <citation type="journal article" date="2015" name="Genome Biol. Evol.">
        <title>Comparative Genomics of a Bacterivorous Green Alga Reveals Evolutionary Causalities and Consequences of Phago-Mixotrophic Mode of Nutrition.</title>
        <authorList>
            <person name="Burns J.A."/>
            <person name="Paasch A."/>
            <person name="Narechania A."/>
            <person name="Kim E."/>
        </authorList>
    </citation>
    <scope>NUCLEOTIDE SEQUENCE [LARGE SCALE GENOMIC DNA]</scope>
    <source>
        <strain evidence="1 2">PLY_AMNH</strain>
    </source>
</reference>
<sequence length="168" mass="18014">MTELPKELSALKAECCQEMMDSNGAAFLHPYSSVGKLSRVLIKGPILDLYWEHMPGQCWEHTVDILWACWGHTVTTAAVASAAANSSAAAGSGAAGVSAATAMSSGSDPASGAAHHCHGRCHCHCHWRNRLTPLGPTAIPWWLVDYHRLHLLPLPKAPPVQPLATIFF</sequence>
<evidence type="ECO:0000313" key="1">
    <source>
        <dbReference type="EMBL" id="KAK3246028.1"/>
    </source>
</evidence>
<name>A0AAE0C097_9CHLO</name>
<comment type="caution">
    <text evidence="1">The sequence shown here is derived from an EMBL/GenBank/DDBJ whole genome shotgun (WGS) entry which is preliminary data.</text>
</comment>
<dbReference type="Proteomes" id="UP001190700">
    <property type="component" value="Unassembled WGS sequence"/>
</dbReference>
<dbReference type="AlphaFoldDB" id="A0AAE0C097"/>
<organism evidence="1 2">
    <name type="scientific">Cymbomonas tetramitiformis</name>
    <dbReference type="NCBI Taxonomy" id="36881"/>
    <lineage>
        <taxon>Eukaryota</taxon>
        <taxon>Viridiplantae</taxon>
        <taxon>Chlorophyta</taxon>
        <taxon>Pyramimonadophyceae</taxon>
        <taxon>Pyramimonadales</taxon>
        <taxon>Pyramimonadaceae</taxon>
        <taxon>Cymbomonas</taxon>
    </lineage>
</organism>
<dbReference type="EMBL" id="LGRX02030157">
    <property type="protein sequence ID" value="KAK3246028.1"/>
    <property type="molecule type" value="Genomic_DNA"/>
</dbReference>
<accession>A0AAE0C097</accession>